<feature type="compositionally biased region" description="Polar residues" evidence="3">
    <location>
        <begin position="320"/>
        <end position="329"/>
    </location>
</feature>
<feature type="compositionally biased region" description="Basic and acidic residues" evidence="3">
    <location>
        <begin position="254"/>
        <end position="266"/>
    </location>
</feature>
<feature type="region of interest" description="Disordered" evidence="3">
    <location>
        <begin position="1"/>
        <end position="105"/>
    </location>
</feature>
<feature type="compositionally biased region" description="Basic and acidic residues" evidence="3">
    <location>
        <begin position="74"/>
        <end position="84"/>
    </location>
</feature>
<keyword evidence="2" id="KW-0378">Hydrolase</keyword>
<keyword evidence="2" id="KW-0833">Ubl conjugation pathway</keyword>
<dbReference type="InterPro" id="IPR038765">
    <property type="entry name" value="Papain-like_cys_pep_sf"/>
</dbReference>
<evidence type="ECO:0000259" key="4">
    <source>
        <dbReference type="PROSITE" id="PS50235"/>
    </source>
</evidence>
<proteinExistence type="inferred from homology"/>
<dbReference type="InterPro" id="IPR001394">
    <property type="entry name" value="Peptidase_C19_UCH"/>
</dbReference>
<dbReference type="Gene3D" id="3.90.70.10">
    <property type="entry name" value="Cysteine proteinases"/>
    <property type="match status" value="1"/>
</dbReference>
<dbReference type="EMBL" id="JBDJPC010000005">
    <property type="protein sequence ID" value="KAL1502654.1"/>
    <property type="molecule type" value="Genomic_DNA"/>
</dbReference>
<comment type="caution">
    <text evidence="5">The sequence shown here is derived from an EMBL/GenBank/DDBJ whole genome shotgun (WGS) entry which is preliminary data.</text>
</comment>
<dbReference type="GO" id="GO:0006508">
    <property type="term" value="P:proteolysis"/>
    <property type="evidence" value="ECO:0007669"/>
    <property type="project" value="UniProtKB-KW"/>
</dbReference>
<feature type="compositionally biased region" description="Low complexity" evidence="3">
    <location>
        <begin position="8"/>
        <end position="26"/>
    </location>
</feature>
<organism evidence="5 6">
    <name type="scientific">Hypothenemus hampei</name>
    <name type="common">Coffee berry borer</name>
    <dbReference type="NCBI Taxonomy" id="57062"/>
    <lineage>
        <taxon>Eukaryota</taxon>
        <taxon>Metazoa</taxon>
        <taxon>Ecdysozoa</taxon>
        <taxon>Arthropoda</taxon>
        <taxon>Hexapoda</taxon>
        <taxon>Insecta</taxon>
        <taxon>Pterygota</taxon>
        <taxon>Neoptera</taxon>
        <taxon>Endopterygota</taxon>
        <taxon>Coleoptera</taxon>
        <taxon>Polyphaga</taxon>
        <taxon>Cucujiformia</taxon>
        <taxon>Curculionidae</taxon>
        <taxon>Scolytinae</taxon>
        <taxon>Hypothenemus</taxon>
    </lineage>
</organism>
<feature type="compositionally biased region" description="Gly residues" evidence="3">
    <location>
        <begin position="308"/>
        <end position="317"/>
    </location>
</feature>
<evidence type="ECO:0000313" key="6">
    <source>
        <dbReference type="Proteomes" id="UP001566132"/>
    </source>
</evidence>
<accession>A0ABD1EV32</accession>
<sequence length="701" mass="76979">MPVLSPHRSSSSGLTGSYRSTYSSGLDLPYYGGSSYPRFTSRSEHVTTRTYTDSEGRRIYSRSGSITEDGVTTRFREESREGSASRDSGIGSIRDSSSYYYPSRRSDRLSTSGILESVADFKNKYSPANYVPAVHRMKADNISRSKSINDIGLPPIETKSTSPSSVLSRIKNKQASPVSTGAPSLSNGYASGTLSKGRASPAPNATPLSNGHVSPVPSAVNLLLSHEDGEEEEEEKVLQTNGVLQAKPEINGDANKEEKINGEVRKRSARVNQCASFIPNEPPTDDLESENEKIGRKYSYDVSPSASPGGGAKGGGRTALASSRRSLATPQADGDDDELAQARRSSVADARNGLGLIGLRNIGNTCFMNSVLQCLSNTKVLLDYIRKDAYQKDINNTTSSMKGALIKAFAEVIKELWSPDSSGPVNTVALKSQIQRFAPRFMGYSQQDAQEFLRYLLEGLHEDVNRVTIKPKPITTDIDDDLSDTEKAAEAWRRYLRAEDSHIVDAFVGQLKSTLKCTHCGHCSVTFDPFWDLSLPLPSGRNSGPLRLSHCLEAFTKEETLDGDEKPKCAKCKERRRCTKSFSIQKFPQVLVIHLKRFSPLERFRGKLNTLVEFPLEGLDLTPYAAEPQSGPRYNLYAVSEHSGTPYSGHYTAHCKNPIDGKWHEYNDSRVSPASGRSAVSPEAYVLFYEREGGASQRSRL</sequence>
<feature type="domain" description="USP" evidence="4">
    <location>
        <begin position="357"/>
        <end position="692"/>
    </location>
</feature>
<evidence type="ECO:0000313" key="5">
    <source>
        <dbReference type="EMBL" id="KAL1502654.1"/>
    </source>
</evidence>
<evidence type="ECO:0000256" key="1">
    <source>
        <dbReference type="ARBA" id="ARBA00000707"/>
    </source>
</evidence>
<protein>
    <recommendedName>
        <fullName evidence="2">Ubiquitin carboxyl-terminal hydrolase</fullName>
        <ecNumber evidence="2">3.4.19.12</ecNumber>
    </recommendedName>
</protein>
<keyword evidence="6" id="KW-1185">Reference proteome</keyword>
<comment type="catalytic activity">
    <reaction evidence="1 2">
        <text>Thiol-dependent hydrolysis of ester, thioester, amide, peptide and isopeptide bonds formed by the C-terminal Gly of ubiquitin (a 76-residue protein attached to proteins as an intracellular targeting signal).</text>
        <dbReference type="EC" id="3.4.19.12"/>
    </reaction>
</comment>
<dbReference type="PANTHER" id="PTHR21646">
    <property type="entry name" value="UBIQUITIN CARBOXYL-TERMINAL HYDROLASE"/>
    <property type="match status" value="1"/>
</dbReference>
<dbReference type="PANTHER" id="PTHR21646:SF23">
    <property type="entry name" value="UBIQUITIN CARBOXYL-TERMINAL HYDROLASE USP2"/>
    <property type="match status" value="1"/>
</dbReference>
<dbReference type="FunFam" id="3.90.70.10:FF:000083">
    <property type="entry name" value="Uncharacterized protein, isoform B"/>
    <property type="match status" value="1"/>
</dbReference>
<dbReference type="InterPro" id="IPR050185">
    <property type="entry name" value="Ub_carboxyl-term_hydrolase"/>
</dbReference>
<evidence type="ECO:0000256" key="3">
    <source>
        <dbReference type="SAM" id="MobiDB-lite"/>
    </source>
</evidence>
<feature type="region of interest" description="Disordered" evidence="3">
    <location>
        <begin position="227"/>
        <end position="268"/>
    </location>
</feature>
<dbReference type="Pfam" id="PF00443">
    <property type="entry name" value="UCH"/>
    <property type="match status" value="1"/>
</dbReference>
<feature type="region of interest" description="Disordered" evidence="3">
    <location>
        <begin position="153"/>
        <end position="214"/>
    </location>
</feature>
<gene>
    <name evidence="5" type="ORF">ABEB36_007768</name>
</gene>
<dbReference type="InterPro" id="IPR018200">
    <property type="entry name" value="USP_CS"/>
</dbReference>
<reference evidence="5 6" key="1">
    <citation type="submission" date="2024-05" db="EMBL/GenBank/DDBJ databases">
        <title>Genetic variation in Jamaican populations of the coffee berry borer (Hypothenemus hampei).</title>
        <authorList>
            <person name="Errbii M."/>
            <person name="Myrie A."/>
        </authorList>
    </citation>
    <scope>NUCLEOTIDE SEQUENCE [LARGE SCALE GENOMIC DNA]</scope>
    <source>
        <strain evidence="5">JA-Hopewell-2020-01-JO</strain>
        <tissue evidence="5">Whole body</tissue>
    </source>
</reference>
<evidence type="ECO:0000256" key="2">
    <source>
        <dbReference type="RuleBase" id="RU366025"/>
    </source>
</evidence>
<dbReference type="AlphaFoldDB" id="A0ABD1EV32"/>
<dbReference type="PROSITE" id="PS00972">
    <property type="entry name" value="USP_1"/>
    <property type="match status" value="1"/>
</dbReference>
<feature type="compositionally biased region" description="Low complexity" evidence="3">
    <location>
        <begin position="85"/>
        <end position="103"/>
    </location>
</feature>
<comment type="similarity">
    <text evidence="2">Belongs to the peptidase C19 family.</text>
</comment>
<feature type="compositionally biased region" description="Basic and acidic residues" evidence="3">
    <location>
        <begin position="41"/>
        <end position="58"/>
    </location>
</feature>
<feature type="region of interest" description="Disordered" evidence="3">
    <location>
        <begin position="299"/>
        <end position="344"/>
    </location>
</feature>
<keyword evidence="2" id="KW-0788">Thiol protease</keyword>
<dbReference type="CDD" id="cd02674">
    <property type="entry name" value="Peptidase_C19R"/>
    <property type="match status" value="1"/>
</dbReference>
<dbReference type="SUPFAM" id="SSF54001">
    <property type="entry name" value="Cysteine proteinases"/>
    <property type="match status" value="1"/>
</dbReference>
<dbReference type="EC" id="3.4.19.12" evidence="2"/>
<name>A0ABD1EV32_HYPHA</name>
<dbReference type="GO" id="GO:0004843">
    <property type="term" value="F:cysteine-type deubiquitinase activity"/>
    <property type="evidence" value="ECO:0007669"/>
    <property type="project" value="UniProtKB-UniRule"/>
</dbReference>
<dbReference type="InterPro" id="IPR028889">
    <property type="entry name" value="USP"/>
</dbReference>
<dbReference type="Proteomes" id="UP001566132">
    <property type="component" value="Unassembled WGS sequence"/>
</dbReference>
<keyword evidence="2" id="KW-0645">Protease</keyword>
<feature type="compositionally biased region" description="Polar residues" evidence="3">
    <location>
        <begin position="158"/>
        <end position="194"/>
    </location>
</feature>
<dbReference type="PROSITE" id="PS00973">
    <property type="entry name" value="USP_2"/>
    <property type="match status" value="1"/>
</dbReference>
<dbReference type="PROSITE" id="PS50235">
    <property type="entry name" value="USP_3"/>
    <property type="match status" value="1"/>
</dbReference>